<organism evidence="2">
    <name type="scientific">Streptomyces sp. R08</name>
    <dbReference type="NCBI Taxonomy" id="3238624"/>
    <lineage>
        <taxon>Bacteria</taxon>
        <taxon>Bacillati</taxon>
        <taxon>Actinomycetota</taxon>
        <taxon>Actinomycetes</taxon>
        <taxon>Kitasatosporales</taxon>
        <taxon>Streptomycetaceae</taxon>
        <taxon>Streptomyces</taxon>
    </lineage>
</organism>
<keyword evidence="2" id="KW-0808">Transferase</keyword>
<dbReference type="InterPro" id="IPR013216">
    <property type="entry name" value="Methyltransf_11"/>
</dbReference>
<dbReference type="PANTHER" id="PTHR43464:SF92">
    <property type="entry name" value="SLR1071 PROTEIN"/>
    <property type="match status" value="1"/>
</dbReference>
<dbReference type="GO" id="GO:0061542">
    <property type="term" value="F:3-demethylubiquinol 3-O-methyltransferase activity"/>
    <property type="evidence" value="ECO:0007669"/>
    <property type="project" value="UniProtKB-EC"/>
</dbReference>
<dbReference type="GO" id="GO:0032259">
    <property type="term" value="P:methylation"/>
    <property type="evidence" value="ECO:0007669"/>
    <property type="project" value="UniProtKB-KW"/>
</dbReference>
<dbReference type="EC" id="2.1.1.64" evidence="2"/>
<evidence type="ECO:0000259" key="1">
    <source>
        <dbReference type="Pfam" id="PF08241"/>
    </source>
</evidence>
<dbReference type="AlphaFoldDB" id="A0AB39MED0"/>
<dbReference type="SUPFAM" id="SSF53335">
    <property type="entry name" value="S-adenosyl-L-methionine-dependent methyltransferases"/>
    <property type="match status" value="1"/>
</dbReference>
<dbReference type="RefSeq" id="WP_369190068.1">
    <property type="nucleotide sequence ID" value="NZ_CP163431.1"/>
</dbReference>
<name>A0AB39MED0_9ACTN</name>
<keyword evidence="2" id="KW-0489">Methyltransferase</keyword>
<gene>
    <name evidence="2" type="ORF">AB5J58_32065</name>
</gene>
<dbReference type="InterPro" id="IPR029063">
    <property type="entry name" value="SAM-dependent_MTases_sf"/>
</dbReference>
<sequence>MTDPYWNHNVHYHPVVADAVPEGCRIALDVGCGDGLLARKLAGRAGSVTGVDRSPEMIRLARADVPENVTFVEADYLDGTSLDDGTYDFVSAVAVVHHTEFDNAVARLVRLLAPGGRLVIVGLAYNKTFLDWMISGCGLPVSRFLARRHGGKLGPVGMPVEDTLMSWGEAREDVRRLLPGARFRRRLLWRYIAVWDKPVASQEREEGGP</sequence>
<proteinExistence type="predicted"/>
<dbReference type="CDD" id="cd02440">
    <property type="entry name" value="AdoMet_MTases"/>
    <property type="match status" value="1"/>
</dbReference>
<evidence type="ECO:0000313" key="2">
    <source>
        <dbReference type="EMBL" id="XDQ04513.1"/>
    </source>
</evidence>
<dbReference type="Gene3D" id="3.40.50.150">
    <property type="entry name" value="Vaccinia Virus protein VP39"/>
    <property type="match status" value="1"/>
</dbReference>
<dbReference type="EMBL" id="CP163431">
    <property type="protein sequence ID" value="XDQ04513.1"/>
    <property type="molecule type" value="Genomic_DNA"/>
</dbReference>
<dbReference type="GO" id="GO:0102208">
    <property type="term" value="F:2-polyprenyl-6-hydroxyphenol methylase activity"/>
    <property type="evidence" value="ECO:0007669"/>
    <property type="project" value="UniProtKB-EC"/>
</dbReference>
<accession>A0AB39MED0</accession>
<dbReference type="EC" id="2.1.1.222" evidence="2"/>
<dbReference type="Pfam" id="PF08241">
    <property type="entry name" value="Methyltransf_11"/>
    <property type="match status" value="1"/>
</dbReference>
<reference evidence="2" key="1">
    <citation type="submission" date="2024-07" db="EMBL/GenBank/DDBJ databases">
        <authorList>
            <person name="Yu S.T."/>
        </authorList>
    </citation>
    <scope>NUCLEOTIDE SEQUENCE</scope>
    <source>
        <strain evidence="2">R08</strain>
    </source>
</reference>
<protein>
    <submittedName>
        <fullName evidence="2">Class I SAM-dependent methyltransferase</fullName>
        <ecNumber evidence="2">2.1.1.222</ecNumber>
        <ecNumber evidence="2">2.1.1.64</ecNumber>
    </submittedName>
</protein>
<dbReference type="PANTHER" id="PTHR43464">
    <property type="entry name" value="METHYLTRANSFERASE"/>
    <property type="match status" value="1"/>
</dbReference>
<feature type="domain" description="Methyltransferase type 11" evidence="1">
    <location>
        <begin position="28"/>
        <end position="120"/>
    </location>
</feature>